<comment type="caution">
    <text evidence="2">The sequence shown here is derived from an EMBL/GenBank/DDBJ whole genome shotgun (WGS) entry which is preliminary data.</text>
</comment>
<dbReference type="Proteomes" id="UP000276133">
    <property type="component" value="Unassembled WGS sequence"/>
</dbReference>
<dbReference type="EMBL" id="REGN01002978">
    <property type="protein sequence ID" value="RNA25086.1"/>
    <property type="molecule type" value="Genomic_DNA"/>
</dbReference>
<sequence length="242" mass="27583">MINYNNRIGSSIVVYSILKNRIKSLAEECELLKSQLSSLKREKIGLESTVEDLKRTLKLTEKESQYNLKLDLMHIRAKLLTPSNEELAIGADGKPLRAILPPVSETSSIKSSSSLNSIDKSDILNDYAIDITHIEKMVQDSDSIILEKKPLDGVQSCLKSLRDQMTELQTQVYEQARESSTWRYKLGFTCEKCEMKWEIEHQVRDSKQKLDADDEFLESSVTQQIPKCNCAKLNEKHEADSN</sequence>
<feature type="coiled-coil region" evidence="1">
    <location>
        <begin position="151"/>
        <end position="178"/>
    </location>
</feature>
<dbReference type="OrthoDB" id="2286360at2759"/>
<name>A0A3M7RNF3_BRAPC</name>
<reference evidence="2 3" key="1">
    <citation type="journal article" date="2018" name="Sci. Rep.">
        <title>Genomic signatures of local adaptation to the degree of environmental predictability in rotifers.</title>
        <authorList>
            <person name="Franch-Gras L."/>
            <person name="Hahn C."/>
            <person name="Garcia-Roger E.M."/>
            <person name="Carmona M.J."/>
            <person name="Serra M."/>
            <person name="Gomez A."/>
        </authorList>
    </citation>
    <scope>NUCLEOTIDE SEQUENCE [LARGE SCALE GENOMIC DNA]</scope>
    <source>
        <strain evidence="2">HYR1</strain>
    </source>
</reference>
<organism evidence="2 3">
    <name type="scientific">Brachionus plicatilis</name>
    <name type="common">Marine rotifer</name>
    <name type="synonym">Brachionus muelleri</name>
    <dbReference type="NCBI Taxonomy" id="10195"/>
    <lineage>
        <taxon>Eukaryota</taxon>
        <taxon>Metazoa</taxon>
        <taxon>Spiralia</taxon>
        <taxon>Gnathifera</taxon>
        <taxon>Rotifera</taxon>
        <taxon>Eurotatoria</taxon>
        <taxon>Monogononta</taxon>
        <taxon>Pseudotrocha</taxon>
        <taxon>Ploima</taxon>
        <taxon>Brachionidae</taxon>
        <taxon>Brachionus</taxon>
    </lineage>
</organism>
<evidence type="ECO:0000313" key="3">
    <source>
        <dbReference type="Proteomes" id="UP000276133"/>
    </source>
</evidence>
<protein>
    <submittedName>
        <fullName evidence="2">Uncharacterized protein</fullName>
    </submittedName>
</protein>
<feature type="coiled-coil region" evidence="1">
    <location>
        <begin position="15"/>
        <end position="63"/>
    </location>
</feature>
<keyword evidence="3" id="KW-1185">Reference proteome</keyword>
<gene>
    <name evidence="2" type="ORF">BpHYR1_005208</name>
</gene>
<dbReference type="AlphaFoldDB" id="A0A3M7RNF3"/>
<evidence type="ECO:0000313" key="2">
    <source>
        <dbReference type="EMBL" id="RNA25086.1"/>
    </source>
</evidence>
<evidence type="ECO:0000256" key="1">
    <source>
        <dbReference type="SAM" id="Coils"/>
    </source>
</evidence>
<proteinExistence type="predicted"/>
<keyword evidence="1" id="KW-0175">Coiled coil</keyword>
<accession>A0A3M7RNF3</accession>